<sequence>MSHEFSNMGRQLAGGSGIEELMEDLGNALASGGPDICMLGGGQPAHIPEVNAIWRRRMEEIMAEPGALEKMLANYDPPRGNPRFIAALANLFRREFGWPLGPENIAITSGGQTAFFFLFNTLAGDMPGGRKKKILLPLVPEYIGYANQGSCGDLFRAVPPKIEKTGPHEFKYRVDFDALEVTDDIAAICVSRPTNPTGNVLTDEEIARLSDLAKKHGIPLIIDNAYGAPFPNIIFTEAKPIWEEHIILTLSLSKIGLPGTRTGMVVAHPKIAAAMASLSAVVGLANPNIGQTIALPLVESGEILKIANETVKPFYVEKSRQAQEFVATSFGEDFEYYIHRSEGALFLWLWFPGLPITSRELYERLKNRGVLIISGHYFFFGHDDESWRHRHECLRMTFTMDEGVVKRGIQAIGEEVRRAHEEARGLATA</sequence>
<dbReference type="Gene3D" id="3.40.640.10">
    <property type="entry name" value="Type I PLP-dependent aspartate aminotransferase-like (Major domain)"/>
    <property type="match status" value="1"/>
</dbReference>
<accession>A0ABT3FY90</accession>
<evidence type="ECO:0000313" key="6">
    <source>
        <dbReference type="EMBL" id="MCW1912550.1"/>
    </source>
</evidence>
<dbReference type="InterPro" id="IPR015424">
    <property type="entry name" value="PyrdxlP-dep_Trfase"/>
</dbReference>
<proteinExistence type="predicted"/>
<dbReference type="EC" id="2.6.1.66" evidence="6"/>
<dbReference type="InterPro" id="IPR015421">
    <property type="entry name" value="PyrdxlP-dep_Trfase_major"/>
</dbReference>
<dbReference type="EMBL" id="JAPDDR010000002">
    <property type="protein sequence ID" value="MCW1912550.1"/>
    <property type="molecule type" value="Genomic_DNA"/>
</dbReference>
<dbReference type="RefSeq" id="WP_264511059.1">
    <property type="nucleotide sequence ID" value="NZ_JAPDDR010000002.1"/>
</dbReference>
<dbReference type="PANTHER" id="PTHR42790">
    <property type="entry name" value="AMINOTRANSFERASE"/>
    <property type="match status" value="1"/>
</dbReference>
<name>A0ABT3FY90_9BACT</name>
<dbReference type="InterPro" id="IPR004839">
    <property type="entry name" value="Aminotransferase_I/II_large"/>
</dbReference>
<dbReference type="CDD" id="cd00609">
    <property type="entry name" value="AAT_like"/>
    <property type="match status" value="1"/>
</dbReference>
<reference evidence="6" key="1">
    <citation type="submission" date="2022-10" db="EMBL/GenBank/DDBJ databases">
        <title>Luteolibacter sp. GHJ8, whole genome shotgun sequencing project.</title>
        <authorList>
            <person name="Zhao G."/>
            <person name="Shen L."/>
        </authorList>
    </citation>
    <scope>NUCLEOTIDE SEQUENCE</scope>
    <source>
        <strain evidence="6">GHJ8</strain>
    </source>
</reference>
<dbReference type="Pfam" id="PF00155">
    <property type="entry name" value="Aminotran_1_2"/>
    <property type="match status" value="1"/>
</dbReference>
<feature type="domain" description="Aminotransferase class I/classII large" evidence="5">
    <location>
        <begin position="68"/>
        <end position="412"/>
    </location>
</feature>
<keyword evidence="7" id="KW-1185">Reference proteome</keyword>
<gene>
    <name evidence="6" type="ORF">OJ996_03125</name>
</gene>
<dbReference type="InterPro" id="IPR050859">
    <property type="entry name" value="Class-I_PLP-dep_aminotransf"/>
</dbReference>
<evidence type="ECO:0000256" key="3">
    <source>
        <dbReference type="ARBA" id="ARBA00022679"/>
    </source>
</evidence>
<evidence type="ECO:0000313" key="7">
    <source>
        <dbReference type="Proteomes" id="UP001165653"/>
    </source>
</evidence>
<keyword evidence="4" id="KW-0663">Pyridoxal phosphate</keyword>
<dbReference type="SUPFAM" id="SSF53383">
    <property type="entry name" value="PLP-dependent transferases"/>
    <property type="match status" value="1"/>
</dbReference>
<protein>
    <submittedName>
        <fullName evidence="6">Valine--pyruvate transaminase</fullName>
        <ecNumber evidence="6">2.6.1.66</ecNumber>
    </submittedName>
</protein>
<dbReference type="PANTHER" id="PTHR42790:SF4">
    <property type="entry name" value="VALINE--PYRUVATE AMINOTRANSFERASE"/>
    <property type="match status" value="1"/>
</dbReference>
<keyword evidence="2 6" id="KW-0032">Aminotransferase</keyword>
<comment type="cofactor">
    <cofactor evidence="1">
        <name>pyridoxal 5'-phosphate</name>
        <dbReference type="ChEBI" id="CHEBI:597326"/>
    </cofactor>
</comment>
<evidence type="ECO:0000259" key="5">
    <source>
        <dbReference type="Pfam" id="PF00155"/>
    </source>
</evidence>
<evidence type="ECO:0000256" key="1">
    <source>
        <dbReference type="ARBA" id="ARBA00001933"/>
    </source>
</evidence>
<organism evidence="6 7">
    <name type="scientific">Luteolibacter rhizosphaerae</name>
    <dbReference type="NCBI Taxonomy" id="2989719"/>
    <lineage>
        <taxon>Bacteria</taxon>
        <taxon>Pseudomonadati</taxon>
        <taxon>Verrucomicrobiota</taxon>
        <taxon>Verrucomicrobiia</taxon>
        <taxon>Verrucomicrobiales</taxon>
        <taxon>Verrucomicrobiaceae</taxon>
        <taxon>Luteolibacter</taxon>
    </lineage>
</organism>
<dbReference type="NCBIfam" id="NF006967">
    <property type="entry name" value="PRK09440.1-5"/>
    <property type="match status" value="1"/>
</dbReference>
<keyword evidence="3 6" id="KW-0808">Transferase</keyword>
<evidence type="ECO:0000256" key="2">
    <source>
        <dbReference type="ARBA" id="ARBA00022576"/>
    </source>
</evidence>
<evidence type="ECO:0000256" key="4">
    <source>
        <dbReference type="ARBA" id="ARBA00022898"/>
    </source>
</evidence>
<dbReference type="Proteomes" id="UP001165653">
    <property type="component" value="Unassembled WGS sequence"/>
</dbReference>
<comment type="caution">
    <text evidence="6">The sequence shown here is derived from an EMBL/GenBank/DDBJ whole genome shotgun (WGS) entry which is preliminary data.</text>
</comment>
<dbReference type="GO" id="GO:0009042">
    <property type="term" value="F:valine-pyruvate transaminase activity"/>
    <property type="evidence" value="ECO:0007669"/>
    <property type="project" value="UniProtKB-EC"/>
</dbReference>
<dbReference type="NCBIfam" id="NF006964">
    <property type="entry name" value="PRK09440.1-2"/>
    <property type="match status" value="1"/>
</dbReference>